<evidence type="ECO:0000313" key="1">
    <source>
        <dbReference type="EMBL" id="CAF1596321.1"/>
    </source>
</evidence>
<reference evidence="1" key="1">
    <citation type="submission" date="2021-02" db="EMBL/GenBank/DDBJ databases">
        <authorList>
            <person name="Nowell W R."/>
        </authorList>
    </citation>
    <scope>NUCLEOTIDE SEQUENCE</scope>
</reference>
<name>A0A816AE84_9BILA</name>
<gene>
    <name evidence="1" type="ORF">JXQ802_LOCUS47782</name>
</gene>
<proteinExistence type="predicted"/>
<dbReference type="InterPro" id="IPR038622">
    <property type="entry name" value="CDPS_sf"/>
</dbReference>
<comment type="caution">
    <text evidence="1">The sequence shown here is derived from an EMBL/GenBank/DDBJ whole genome shotgun (WGS) entry which is preliminary data.</text>
</comment>
<organism evidence="1 2">
    <name type="scientific">Rotaria sordida</name>
    <dbReference type="NCBI Taxonomy" id="392033"/>
    <lineage>
        <taxon>Eukaryota</taxon>
        <taxon>Metazoa</taxon>
        <taxon>Spiralia</taxon>
        <taxon>Gnathifera</taxon>
        <taxon>Rotifera</taxon>
        <taxon>Eurotatoria</taxon>
        <taxon>Bdelloidea</taxon>
        <taxon>Philodinida</taxon>
        <taxon>Philodinidae</taxon>
        <taxon>Rotaria</taxon>
    </lineage>
</organism>
<keyword evidence="2" id="KW-1185">Reference proteome</keyword>
<accession>A0A816AE84</accession>
<protein>
    <submittedName>
        <fullName evidence="1">Uncharacterized protein</fullName>
    </submittedName>
</protein>
<dbReference type="Gene3D" id="3.40.50.11710">
    <property type="entry name" value="Cyclodipeptide synthase"/>
    <property type="match status" value="1"/>
</dbReference>
<dbReference type="Proteomes" id="UP000663870">
    <property type="component" value="Unassembled WGS sequence"/>
</dbReference>
<dbReference type="GO" id="GO:0016755">
    <property type="term" value="F:aminoacyltransferase activity"/>
    <property type="evidence" value="ECO:0007669"/>
    <property type="project" value="InterPro"/>
</dbReference>
<sequence length="170" mass="19712">MSESVQSQLIAFNDDHISIYPWQDCTIENLSLTTEPAFITISPSQFRLIFSSHSTAVKFAYSILQFVLKKIPSRRLIVLIADQIQKYSIAVFEHKNDKRAHETAIAQGRKIRQIFDDACQQLSSTESQMIEIIQWNDILRSSNYDSRVELYRHFINNVDSQSSQLIDKVR</sequence>
<dbReference type="AlphaFoldDB" id="A0A816AE84"/>
<evidence type="ECO:0000313" key="2">
    <source>
        <dbReference type="Proteomes" id="UP000663870"/>
    </source>
</evidence>
<dbReference type="EMBL" id="CAJNOL010004883">
    <property type="protein sequence ID" value="CAF1596321.1"/>
    <property type="molecule type" value="Genomic_DNA"/>
</dbReference>